<dbReference type="GO" id="GO:0046914">
    <property type="term" value="F:transition metal ion binding"/>
    <property type="evidence" value="ECO:0007669"/>
    <property type="project" value="InterPro"/>
</dbReference>
<evidence type="ECO:0000256" key="1">
    <source>
        <dbReference type="ARBA" id="ARBA00004042"/>
    </source>
</evidence>
<dbReference type="GO" id="GO:0018822">
    <property type="term" value="F:nitrile hydratase activity"/>
    <property type="evidence" value="ECO:0007669"/>
    <property type="project" value="UniProtKB-EC"/>
</dbReference>
<dbReference type="Gene3D" id="1.10.472.20">
    <property type="entry name" value="Nitrile hydratase, beta subunit"/>
    <property type="match status" value="1"/>
</dbReference>
<accession>A0A7S9LSI0</accession>
<organism evidence="8 9">
    <name type="scientific">Pontivivens ytuae</name>
    <dbReference type="NCBI Taxonomy" id="2789856"/>
    <lineage>
        <taxon>Bacteria</taxon>
        <taxon>Pseudomonadati</taxon>
        <taxon>Pseudomonadota</taxon>
        <taxon>Alphaproteobacteria</taxon>
        <taxon>Rhodobacterales</taxon>
        <taxon>Paracoccaceae</taxon>
        <taxon>Pontivivens</taxon>
    </lineage>
</organism>
<gene>
    <name evidence="8" type="primary">nthB</name>
    <name evidence="8" type="ORF">I0K15_20715</name>
</gene>
<feature type="domain" description="Nitrile hydratase beta subunit-like N-terminal" evidence="7">
    <location>
        <begin position="1"/>
        <end position="97"/>
    </location>
</feature>
<dbReference type="InterPro" id="IPR003168">
    <property type="entry name" value="Nitrile_hydratase_bsu"/>
</dbReference>
<keyword evidence="3 5" id="KW-0456">Lyase</keyword>
<evidence type="ECO:0000256" key="4">
    <source>
        <dbReference type="ARBA" id="ARBA00044877"/>
    </source>
</evidence>
<evidence type="ECO:0000256" key="2">
    <source>
        <dbReference type="ARBA" id="ARBA00009098"/>
    </source>
</evidence>
<dbReference type="EMBL" id="CP064942">
    <property type="protein sequence ID" value="QPH54160.1"/>
    <property type="molecule type" value="Genomic_DNA"/>
</dbReference>
<evidence type="ECO:0000313" key="8">
    <source>
        <dbReference type="EMBL" id="QPH54160.1"/>
    </source>
</evidence>
<evidence type="ECO:0000259" key="7">
    <source>
        <dbReference type="Pfam" id="PF21006"/>
    </source>
</evidence>
<dbReference type="SUPFAM" id="SSF50090">
    <property type="entry name" value="Electron transport accessory proteins"/>
    <property type="match status" value="1"/>
</dbReference>
<dbReference type="InterPro" id="IPR008990">
    <property type="entry name" value="Elect_transpt_acc-like_dom_sf"/>
</dbReference>
<protein>
    <recommendedName>
        <fullName evidence="5">Nitrile hydratase subunit beta</fullName>
        <shortName evidence="5">NHase</shortName>
        <ecNumber evidence="5">4.2.1.84</ecNumber>
    </recommendedName>
</protein>
<keyword evidence="9" id="KW-1185">Reference proteome</keyword>
<evidence type="ECO:0000313" key="9">
    <source>
        <dbReference type="Proteomes" id="UP000594800"/>
    </source>
</evidence>
<dbReference type="AlphaFoldDB" id="A0A7S9LSI0"/>
<comment type="catalytic activity">
    <reaction evidence="4 5">
        <text>an aliphatic primary amide = an aliphatic nitrile + H2O</text>
        <dbReference type="Rhea" id="RHEA:12673"/>
        <dbReference type="ChEBI" id="CHEBI:15377"/>
        <dbReference type="ChEBI" id="CHEBI:65285"/>
        <dbReference type="ChEBI" id="CHEBI:80291"/>
        <dbReference type="EC" id="4.2.1.84"/>
    </reaction>
</comment>
<evidence type="ECO:0000259" key="6">
    <source>
        <dbReference type="Pfam" id="PF02211"/>
    </source>
</evidence>
<feature type="domain" description="Nitrile hydratase beta subunit" evidence="6">
    <location>
        <begin position="120"/>
        <end position="217"/>
    </location>
</feature>
<dbReference type="RefSeq" id="WP_196103369.1">
    <property type="nucleotide sequence ID" value="NZ_CP064942.1"/>
</dbReference>
<comment type="similarity">
    <text evidence="2 5">Belongs to the nitrile hydratase subunit beta family.</text>
</comment>
<proteinExistence type="inferred from homology"/>
<evidence type="ECO:0000256" key="5">
    <source>
        <dbReference type="PIRNR" id="PIRNR001427"/>
    </source>
</evidence>
<dbReference type="EC" id="4.2.1.84" evidence="5"/>
<reference evidence="8 9" key="1">
    <citation type="submission" date="2020-11" db="EMBL/GenBank/DDBJ databases">
        <title>Description of Pontivivens ytuae sp. nov. isolated from deep sea sediment of Mariana Trench.</title>
        <authorList>
            <person name="Wang Z."/>
            <person name="Sun Q.-L."/>
            <person name="Xu X.-D."/>
            <person name="Tang Y.-Z."/>
            <person name="Zhang J."/>
        </authorList>
    </citation>
    <scope>NUCLEOTIDE SEQUENCE [LARGE SCALE GENOMIC DNA]</scope>
    <source>
        <strain evidence="8 9">MT2928</strain>
    </source>
</reference>
<comment type="function">
    <text evidence="1 5">NHase catalyzes the hydration of various nitrile compounds to the corresponding amides.</text>
</comment>
<dbReference type="Gene3D" id="2.30.30.50">
    <property type="match status" value="1"/>
</dbReference>
<dbReference type="InterPro" id="IPR049054">
    <property type="entry name" value="CN_hydtase_beta-like_N"/>
</dbReference>
<dbReference type="PIRSF" id="PIRSF001427">
    <property type="entry name" value="NHase_beta"/>
    <property type="match status" value="1"/>
</dbReference>
<dbReference type="Proteomes" id="UP000594800">
    <property type="component" value="Chromosome"/>
</dbReference>
<dbReference type="NCBIfam" id="TIGR03888">
    <property type="entry name" value="nitrile_beta"/>
    <property type="match status" value="1"/>
</dbReference>
<dbReference type="KEGG" id="poz:I0K15_20715"/>
<dbReference type="InterPro" id="IPR042262">
    <property type="entry name" value="CN_hydtase_beta_C"/>
</dbReference>
<dbReference type="Pfam" id="PF21006">
    <property type="entry name" value="NHase_beta_N"/>
    <property type="match status" value="1"/>
</dbReference>
<name>A0A7S9LSI0_9RHOB</name>
<sequence length="218" mass="23854">MNGPQDLGGRMGFGPVAPEADEPLFHAEWEARVLGITLCCGALGHWTLDESRHARESLPWTDYLSFSYYRIWLTALIALLERHGEITAEELAGAAPRPGLRPERRLPAERVPQVLASGGPTDREGAAEPRFDIGAQVRARNLQPPGHIRMPGYVRGCVGRVEARHGAHVFPDTNAHGGGEQPQHLYTVVFEGRALWGPDGDPALTVSADLWESYLEPA</sequence>
<dbReference type="InterPro" id="IPR024690">
    <property type="entry name" value="CN_hydtase_beta_dom_C"/>
</dbReference>
<evidence type="ECO:0000256" key="3">
    <source>
        <dbReference type="ARBA" id="ARBA00023239"/>
    </source>
</evidence>
<dbReference type="Pfam" id="PF02211">
    <property type="entry name" value="NHase_beta_C"/>
    <property type="match status" value="1"/>
</dbReference>